<proteinExistence type="inferred from homology"/>
<dbReference type="EMBL" id="JBBJBU010000001">
    <property type="protein sequence ID" value="KAK7207710.1"/>
    <property type="molecule type" value="Genomic_DNA"/>
</dbReference>
<evidence type="ECO:0000259" key="10">
    <source>
        <dbReference type="PROSITE" id="PS52002"/>
    </source>
</evidence>
<dbReference type="InterPro" id="IPR044642">
    <property type="entry name" value="PTHR15588"/>
</dbReference>
<comment type="similarity">
    <text evidence="2 9">Belongs to the snRNP Sm proteins family.</text>
</comment>
<protein>
    <recommendedName>
        <fullName evidence="9">LSM2-LSM8 complex subunit LSM8</fullName>
    </recommendedName>
</protein>
<dbReference type="InterPro" id="IPR034103">
    <property type="entry name" value="Lsm8"/>
</dbReference>
<organism evidence="11 12">
    <name type="scientific">Myxozyma melibiosi</name>
    <dbReference type="NCBI Taxonomy" id="54550"/>
    <lineage>
        <taxon>Eukaryota</taxon>
        <taxon>Fungi</taxon>
        <taxon>Dikarya</taxon>
        <taxon>Ascomycota</taxon>
        <taxon>Saccharomycotina</taxon>
        <taxon>Lipomycetes</taxon>
        <taxon>Lipomycetales</taxon>
        <taxon>Lipomycetaceae</taxon>
        <taxon>Myxozyma</taxon>
    </lineage>
</organism>
<comment type="subunit">
    <text evidence="9">LSm subunits form a heteromer with a doughnut shape.</text>
</comment>
<keyword evidence="8 9" id="KW-0687">Ribonucleoprotein</keyword>
<keyword evidence="5 9" id="KW-0694">RNA-binding</keyword>
<evidence type="ECO:0000256" key="5">
    <source>
        <dbReference type="ARBA" id="ARBA00022884"/>
    </source>
</evidence>
<evidence type="ECO:0000256" key="2">
    <source>
        <dbReference type="ARBA" id="ARBA00006850"/>
    </source>
</evidence>
<dbReference type="InterPro" id="IPR010920">
    <property type="entry name" value="LSM_dom_sf"/>
</dbReference>
<name>A0ABR1FCY2_9ASCO</name>
<dbReference type="InterPro" id="IPR047575">
    <property type="entry name" value="Sm"/>
</dbReference>
<keyword evidence="3 9" id="KW-0507">mRNA processing</keyword>
<dbReference type="SUPFAM" id="SSF50182">
    <property type="entry name" value="Sm-like ribonucleoproteins"/>
    <property type="match status" value="1"/>
</dbReference>
<dbReference type="RefSeq" id="XP_064770743.1">
    <property type="nucleotide sequence ID" value="XM_064910214.1"/>
</dbReference>
<comment type="function">
    <text evidence="9">Plays role in pre-mRNA splicing as component of the U4/U6-U5 tri-snRNP complex that is involved in spliceosome assembly, and as component of the precatalytic spliceosome (spliceosome B complex). The heptameric LSM2-8 complex binds specifically to the 3'-terminal U-tract of U6 snRNA.</text>
</comment>
<dbReference type="PANTHER" id="PTHR15588">
    <property type="entry name" value="LSM1"/>
    <property type="match status" value="1"/>
</dbReference>
<evidence type="ECO:0000256" key="9">
    <source>
        <dbReference type="RuleBase" id="RU365048"/>
    </source>
</evidence>
<evidence type="ECO:0000256" key="8">
    <source>
        <dbReference type="ARBA" id="ARBA00023274"/>
    </source>
</evidence>
<gene>
    <name evidence="9" type="primary">LSM8</name>
    <name evidence="11" type="ORF">BZA70DRAFT_22622</name>
</gene>
<dbReference type="InterPro" id="IPR001163">
    <property type="entry name" value="Sm_dom_euk/arc"/>
</dbReference>
<dbReference type="CDD" id="cd01727">
    <property type="entry name" value="LSm8"/>
    <property type="match status" value="1"/>
</dbReference>
<evidence type="ECO:0000313" key="11">
    <source>
        <dbReference type="EMBL" id="KAK7207710.1"/>
    </source>
</evidence>
<keyword evidence="12" id="KW-1185">Reference proteome</keyword>
<accession>A0ABR1FCY2</accession>
<dbReference type="PANTHER" id="PTHR15588:SF9">
    <property type="entry name" value="U6 SNRNA-ASSOCIATED SM-LIKE PROTEIN LSM8"/>
    <property type="match status" value="1"/>
</dbReference>
<reference evidence="11 12" key="1">
    <citation type="submission" date="2024-03" db="EMBL/GenBank/DDBJ databases">
        <title>Genome-scale model development and genomic sequencing of the oleaginous clade Lipomyces.</title>
        <authorList>
            <consortium name="Lawrence Berkeley National Laboratory"/>
            <person name="Czajka J.J."/>
            <person name="Han Y."/>
            <person name="Kim J."/>
            <person name="Mondo S.J."/>
            <person name="Hofstad B.A."/>
            <person name="Robles A."/>
            <person name="Haridas S."/>
            <person name="Riley R."/>
            <person name="LaButti K."/>
            <person name="Pangilinan J."/>
            <person name="Andreopoulos W."/>
            <person name="Lipzen A."/>
            <person name="Yan J."/>
            <person name="Wang M."/>
            <person name="Ng V."/>
            <person name="Grigoriev I.V."/>
            <person name="Spatafora J.W."/>
            <person name="Magnuson J.K."/>
            <person name="Baker S.E."/>
            <person name="Pomraning K.R."/>
        </authorList>
    </citation>
    <scope>NUCLEOTIDE SEQUENCE [LARGE SCALE GENOMIC DNA]</scope>
    <source>
        <strain evidence="11 12">Phaff 52-87</strain>
    </source>
</reference>
<evidence type="ECO:0000313" key="12">
    <source>
        <dbReference type="Proteomes" id="UP001498771"/>
    </source>
</evidence>
<dbReference type="Pfam" id="PF01423">
    <property type="entry name" value="LSM"/>
    <property type="match status" value="1"/>
</dbReference>
<evidence type="ECO:0000256" key="4">
    <source>
        <dbReference type="ARBA" id="ARBA00022728"/>
    </source>
</evidence>
<feature type="domain" description="Sm" evidence="10">
    <location>
        <begin position="1"/>
        <end position="76"/>
    </location>
</feature>
<evidence type="ECO:0000256" key="3">
    <source>
        <dbReference type="ARBA" id="ARBA00022664"/>
    </source>
</evidence>
<dbReference type="Proteomes" id="UP001498771">
    <property type="component" value="Unassembled WGS sequence"/>
</dbReference>
<evidence type="ECO:0000256" key="1">
    <source>
        <dbReference type="ARBA" id="ARBA00004123"/>
    </source>
</evidence>
<comment type="subcellular location">
    <subcellularLocation>
        <location evidence="1 9">Nucleus</location>
    </subcellularLocation>
</comment>
<comment type="caution">
    <text evidence="11">The sequence shown here is derived from an EMBL/GenBank/DDBJ whole genome shotgun (WGS) entry which is preliminary data.</text>
</comment>
<dbReference type="Gene3D" id="2.30.30.100">
    <property type="match status" value="1"/>
</dbReference>
<keyword evidence="6 9" id="KW-0508">mRNA splicing</keyword>
<dbReference type="GeneID" id="90035726"/>
<keyword evidence="4 9" id="KW-0747">Spliceosome</keyword>
<evidence type="ECO:0000256" key="7">
    <source>
        <dbReference type="ARBA" id="ARBA00023242"/>
    </source>
</evidence>
<evidence type="ECO:0000256" key="6">
    <source>
        <dbReference type="ARBA" id="ARBA00023187"/>
    </source>
</evidence>
<keyword evidence="7 9" id="KW-0539">Nucleus</keyword>
<dbReference type="SMART" id="SM00651">
    <property type="entry name" value="Sm"/>
    <property type="match status" value="1"/>
</dbReference>
<dbReference type="PROSITE" id="PS52002">
    <property type="entry name" value="SM"/>
    <property type="match status" value="1"/>
</dbReference>
<sequence length="99" mass="11114">MSSHLQAYVNQTIIVITSDGRLFTGNLQGYDQQTNLILADTKERVITPDEPTEILDLGVYLIRGDSVVLCGLVDVAMDTEIDWDKVRGQKLHTTKRPVR</sequence>